<dbReference type="InterPro" id="IPR028976">
    <property type="entry name" value="CheC-like_sf"/>
</dbReference>
<comment type="caution">
    <text evidence="3">The sequence shown here is derived from an EMBL/GenBank/DDBJ whole genome shotgun (WGS) entry which is preliminary data.</text>
</comment>
<dbReference type="Proteomes" id="UP000053157">
    <property type="component" value="Unassembled WGS sequence"/>
</dbReference>
<evidence type="ECO:0000256" key="2">
    <source>
        <dbReference type="ARBA" id="ARBA00022801"/>
    </source>
</evidence>
<dbReference type="SUPFAM" id="SSF103039">
    <property type="entry name" value="CheC-like"/>
    <property type="match status" value="1"/>
</dbReference>
<proteinExistence type="predicted"/>
<keyword evidence="1" id="KW-0145">Chemotaxis</keyword>
<protein>
    <recommendedName>
        <fullName evidence="5">Chemotaxis protein CheC</fullName>
    </recommendedName>
</protein>
<dbReference type="PANTHER" id="PTHR43693">
    <property type="entry name" value="PROTEIN PHOSPHATASE CHEZ"/>
    <property type="match status" value="1"/>
</dbReference>
<dbReference type="GO" id="GO:0016787">
    <property type="term" value="F:hydrolase activity"/>
    <property type="evidence" value="ECO:0007669"/>
    <property type="project" value="UniProtKB-KW"/>
</dbReference>
<keyword evidence="4" id="KW-1185">Reference proteome</keyword>
<evidence type="ECO:0000313" key="3">
    <source>
        <dbReference type="EMBL" id="KTG31009.1"/>
    </source>
</evidence>
<evidence type="ECO:0000256" key="1">
    <source>
        <dbReference type="ARBA" id="ARBA00022500"/>
    </source>
</evidence>
<name>A0A0W1SX21_9EURY</name>
<gene>
    <name evidence="3" type="ORF">AUR66_00475</name>
</gene>
<evidence type="ECO:0008006" key="5">
    <source>
        <dbReference type="Google" id="ProtNLM"/>
    </source>
</evidence>
<dbReference type="Gene3D" id="3.40.1550.10">
    <property type="entry name" value="CheC-like"/>
    <property type="match status" value="1"/>
</dbReference>
<dbReference type="AlphaFoldDB" id="A0A0W1SX21"/>
<dbReference type="PANTHER" id="PTHR43693:SF1">
    <property type="entry name" value="PROTEIN PHOSPHATASE CHEZ"/>
    <property type="match status" value="1"/>
</dbReference>
<accession>A0A0W1SX21</accession>
<organism evidence="3 4">
    <name type="scientific">Haloferax profundi</name>
    <dbReference type="NCBI Taxonomy" id="1544718"/>
    <lineage>
        <taxon>Archaea</taxon>
        <taxon>Methanobacteriati</taxon>
        <taxon>Methanobacteriota</taxon>
        <taxon>Stenosarchaea group</taxon>
        <taxon>Halobacteria</taxon>
        <taxon>Halobacteriales</taxon>
        <taxon>Haloferacaceae</taxon>
        <taxon>Haloferax</taxon>
    </lineage>
</organism>
<dbReference type="InterPro" id="IPR050992">
    <property type="entry name" value="CheZ_family_phosphatases"/>
</dbReference>
<dbReference type="EMBL" id="LOPV01000002">
    <property type="protein sequence ID" value="KTG31009.1"/>
    <property type="molecule type" value="Genomic_DNA"/>
</dbReference>
<keyword evidence="2" id="KW-0378">Hydrolase</keyword>
<evidence type="ECO:0000313" key="4">
    <source>
        <dbReference type="Proteomes" id="UP000053157"/>
    </source>
</evidence>
<reference evidence="3 4" key="1">
    <citation type="submission" date="2015-12" db="EMBL/GenBank/DDBJ databases">
        <title>Haloferax profundi sp. nov. isolated from the Discovery deep brine-seawater interface in the Red Sea.</title>
        <authorList>
            <person name="Zhang G."/>
            <person name="Stingl U."/>
            <person name="Rashid M."/>
        </authorList>
    </citation>
    <scope>NUCLEOTIDE SEQUENCE [LARGE SCALE GENOMIC DNA]</scope>
    <source>
        <strain evidence="3 4">SB29</strain>
    </source>
</reference>
<dbReference type="CDD" id="cd17911">
    <property type="entry name" value="CheC_ClassIII"/>
    <property type="match status" value="1"/>
</dbReference>
<sequence>MTEMNQSTTGQHRIDIEKLGVLNYLGELGVTGVESRLGKLAGKSTAVRSEVVKNGFVDEDSVDLAFPSEKRLGVRVGLNGVPHGCILVLFPPTSAKRAVRMMLADTNEDVADVSNDMAVSSIVELGGMVANGFLDALADTFDQHIATWPPVTRNSQLPQIIERAVTDEDDRGLYLETKFHITSHDIDVELYLFPENEVFVEILNRLDVDAVAAGVES</sequence>
<dbReference type="GO" id="GO:0006935">
    <property type="term" value="P:chemotaxis"/>
    <property type="evidence" value="ECO:0007669"/>
    <property type="project" value="UniProtKB-KW"/>
</dbReference>